<dbReference type="RefSeq" id="WP_165263356.1">
    <property type="nucleotide sequence ID" value="NZ_JAAKZY010000089.1"/>
</dbReference>
<dbReference type="AlphaFoldDB" id="A0A6G4VAY5"/>
<keyword evidence="2" id="KW-0812">Transmembrane</keyword>
<sequence>MSRSQIRHEAIEDRLREALAARADTVDSGHLRPARLPARPRRWSLPLRRTAIVLLGLAAAAACALFAVTNGSSDSPARPAGTPPHSVNPPTSQAPASPATTTGQ</sequence>
<keyword evidence="4" id="KW-1185">Reference proteome</keyword>
<evidence type="ECO:0000256" key="1">
    <source>
        <dbReference type="SAM" id="MobiDB-lite"/>
    </source>
</evidence>
<keyword evidence="2" id="KW-1133">Transmembrane helix</keyword>
<evidence type="ECO:0000313" key="3">
    <source>
        <dbReference type="EMBL" id="NGO10977.1"/>
    </source>
</evidence>
<accession>A0A6G4VAY5</accession>
<dbReference type="EMBL" id="JAAKZY010000089">
    <property type="protein sequence ID" value="NGO10977.1"/>
    <property type="molecule type" value="Genomic_DNA"/>
</dbReference>
<proteinExistence type="predicted"/>
<protein>
    <submittedName>
        <fullName evidence="3">Uncharacterized protein</fullName>
    </submittedName>
</protein>
<reference evidence="3 4" key="1">
    <citation type="submission" date="2020-02" db="EMBL/GenBank/DDBJ databases">
        <title>Whole-genome analyses of novel actinobacteria.</title>
        <authorList>
            <person name="Sahin N."/>
            <person name="Gencbay T."/>
        </authorList>
    </citation>
    <scope>NUCLEOTIDE SEQUENCE [LARGE SCALE GENOMIC DNA]</scope>
    <source>
        <strain evidence="3 4">HC44</strain>
    </source>
</reference>
<gene>
    <name evidence="3" type="ORF">G5C60_26095</name>
</gene>
<organism evidence="3 4">
    <name type="scientific">Streptomyces scabichelini</name>
    <dbReference type="NCBI Taxonomy" id="2711217"/>
    <lineage>
        <taxon>Bacteria</taxon>
        <taxon>Bacillati</taxon>
        <taxon>Actinomycetota</taxon>
        <taxon>Actinomycetes</taxon>
        <taxon>Kitasatosporales</taxon>
        <taxon>Streptomycetaceae</taxon>
        <taxon>Streptomyces</taxon>
    </lineage>
</organism>
<dbReference type="Proteomes" id="UP000472335">
    <property type="component" value="Unassembled WGS sequence"/>
</dbReference>
<evidence type="ECO:0000313" key="4">
    <source>
        <dbReference type="Proteomes" id="UP000472335"/>
    </source>
</evidence>
<feature type="transmembrane region" description="Helical" evidence="2">
    <location>
        <begin position="51"/>
        <end position="69"/>
    </location>
</feature>
<feature type="region of interest" description="Disordered" evidence="1">
    <location>
        <begin position="70"/>
        <end position="104"/>
    </location>
</feature>
<name>A0A6G4VAY5_9ACTN</name>
<evidence type="ECO:0000256" key="2">
    <source>
        <dbReference type="SAM" id="Phobius"/>
    </source>
</evidence>
<comment type="caution">
    <text evidence="3">The sequence shown here is derived from an EMBL/GenBank/DDBJ whole genome shotgun (WGS) entry which is preliminary data.</text>
</comment>
<feature type="compositionally biased region" description="Low complexity" evidence="1">
    <location>
        <begin position="89"/>
        <end position="104"/>
    </location>
</feature>
<keyword evidence="2" id="KW-0472">Membrane</keyword>